<organism evidence="1 2">
    <name type="scientific">candidate division CSSED10-310 bacterium</name>
    <dbReference type="NCBI Taxonomy" id="2855610"/>
    <lineage>
        <taxon>Bacteria</taxon>
        <taxon>Bacteria division CSSED10-310</taxon>
    </lineage>
</organism>
<keyword evidence="2" id="KW-1185">Reference proteome</keyword>
<comment type="caution">
    <text evidence="1">The sequence shown here is derived from an EMBL/GenBank/DDBJ whole genome shotgun (WGS) entry which is preliminary data.</text>
</comment>
<dbReference type="Proteomes" id="UP001594351">
    <property type="component" value="Unassembled WGS sequence"/>
</dbReference>
<gene>
    <name evidence="1" type="ORF">ACFL27_22595</name>
</gene>
<name>A0ABV6Z3I0_UNCC1</name>
<dbReference type="EMBL" id="JBHPBY010000402">
    <property type="protein sequence ID" value="MFC1852996.1"/>
    <property type="molecule type" value="Genomic_DNA"/>
</dbReference>
<dbReference type="Pfam" id="PF14384">
    <property type="entry name" value="BrnA_antitoxin"/>
    <property type="match status" value="1"/>
</dbReference>
<dbReference type="InterPro" id="IPR025528">
    <property type="entry name" value="BrnA_antitoxin"/>
</dbReference>
<evidence type="ECO:0000313" key="1">
    <source>
        <dbReference type="EMBL" id="MFC1852996.1"/>
    </source>
</evidence>
<accession>A0ABV6Z3I0</accession>
<protein>
    <submittedName>
        <fullName evidence="1">BrnA antitoxin family protein</fullName>
    </submittedName>
</protein>
<evidence type="ECO:0000313" key="2">
    <source>
        <dbReference type="Proteomes" id="UP001594351"/>
    </source>
</evidence>
<sequence>MRRVGRFKKKQVTIRIDTDVQEWNKGQGKGYQTLINELLRAYMDALRQSQLTNKPKIKKGA</sequence>
<proteinExistence type="predicted"/>
<reference evidence="1 2" key="1">
    <citation type="submission" date="2024-09" db="EMBL/GenBank/DDBJ databases">
        <title>Laminarin stimulates single cell rates of sulfate reduction while oxygen inhibits transcriptomic activity in coastal marine sediment.</title>
        <authorList>
            <person name="Lindsay M."/>
            <person name="Orcutt B."/>
            <person name="Emerson D."/>
            <person name="Stepanauskas R."/>
            <person name="D'Angelo T."/>
        </authorList>
    </citation>
    <scope>NUCLEOTIDE SEQUENCE [LARGE SCALE GENOMIC DNA]</scope>
    <source>
        <strain evidence="1">SAG AM-311-K15</strain>
    </source>
</reference>